<feature type="domain" description="FTP" evidence="12">
    <location>
        <begin position="30"/>
        <end position="67"/>
    </location>
</feature>
<comment type="subcellular location">
    <subcellularLocation>
        <location evidence="9">Secreted</location>
    </subcellularLocation>
</comment>
<reference evidence="13 14" key="1">
    <citation type="submission" date="2019-03" db="EMBL/GenBank/DDBJ databases">
        <title>Draft genome sequences of novel Actinobacteria.</title>
        <authorList>
            <person name="Sahin N."/>
            <person name="Ay H."/>
            <person name="Saygin H."/>
        </authorList>
    </citation>
    <scope>NUCLEOTIDE SEQUENCE [LARGE SCALE GENOMIC DNA]</scope>
    <source>
        <strain evidence="13 14">JCM 13523</strain>
    </source>
</reference>
<comment type="cofactor">
    <cofactor evidence="9">
        <name>Zn(2+)</name>
        <dbReference type="ChEBI" id="CHEBI:29105"/>
    </cofactor>
</comment>
<evidence type="ECO:0000256" key="8">
    <source>
        <dbReference type="PIRSR" id="PIRSR623612-1"/>
    </source>
</evidence>
<dbReference type="InterPro" id="IPR023612">
    <property type="entry name" value="Peptidase_M4"/>
</dbReference>
<comment type="function">
    <text evidence="9">Extracellular zinc metalloprotease.</text>
</comment>
<dbReference type="InterPro" id="IPR001570">
    <property type="entry name" value="Peptidase_M4_C_domain"/>
</dbReference>
<evidence type="ECO:0000313" key="14">
    <source>
        <dbReference type="Proteomes" id="UP000295124"/>
    </source>
</evidence>
<dbReference type="InterPro" id="IPR011096">
    <property type="entry name" value="FTP_domain"/>
</dbReference>
<dbReference type="InterPro" id="IPR027268">
    <property type="entry name" value="Peptidase_M4/M1_CTD_sf"/>
</dbReference>
<comment type="caution">
    <text evidence="13">The sequence shown here is derived from an EMBL/GenBank/DDBJ whole genome shotgun (WGS) entry which is preliminary data.</text>
</comment>
<dbReference type="PRINTS" id="PR00730">
    <property type="entry name" value="THERMOLYSIN"/>
</dbReference>
<evidence type="ECO:0000259" key="11">
    <source>
        <dbReference type="Pfam" id="PF02868"/>
    </source>
</evidence>
<evidence type="ECO:0000313" key="13">
    <source>
        <dbReference type="EMBL" id="TDD60016.1"/>
    </source>
</evidence>
<keyword evidence="4" id="KW-0732">Signal</keyword>
<evidence type="ECO:0000256" key="6">
    <source>
        <dbReference type="ARBA" id="ARBA00022833"/>
    </source>
</evidence>
<sequence length="470" mass="49139">MAVGAVGGLLVSGLAVVPAAGVAAAGEARQVRDVVRDADGGEFVRYERTFDGLRVVGGDLIVQRGKAKAELTTYNRGVSSVAVESTKPKLKSANGELIVYVTATKPVLAYDVVTRSVKPDQTPSVLHTYTDANTGAVLGSDDEIKAGEGNSTYAGIVSLGTSYVAPNYLLKDPSRGNGYTVHAATNAIFTDADDIWGNSLPTNVQTAAVDAHFGAQVTWDYYKFVHGRLGIFNNGVGAKSRVHYGSNYANAFWDGTQMTYGDGAGNVHPLTSLDVAGHEMSHGVTQATANLNYSNEAGGLNESTSDIFGTMVEWYANNATDLGDYLIGEKVDIFGTGAPLRRMDKPSSDGSSADCWSTSVGGLDPHYSSGPLNHWFYLAAEGTGAKSINGVAYNSTSCNGTTFAGIGRNVAAKVWYRTLTTKLTSSSNYLAARNGAILSAKELYGAGSAQCLGIQRAFAGINVPAGAQVC</sequence>
<evidence type="ECO:0000256" key="7">
    <source>
        <dbReference type="ARBA" id="ARBA00023049"/>
    </source>
</evidence>
<dbReference type="SUPFAM" id="SSF55486">
    <property type="entry name" value="Metalloproteases ('zincins'), catalytic domain"/>
    <property type="match status" value="1"/>
</dbReference>
<keyword evidence="3" id="KW-0479">Metal-binding</keyword>
<evidence type="ECO:0000256" key="1">
    <source>
        <dbReference type="ARBA" id="ARBA00009388"/>
    </source>
</evidence>
<dbReference type="GO" id="GO:0006508">
    <property type="term" value="P:proteolysis"/>
    <property type="evidence" value="ECO:0007669"/>
    <property type="project" value="UniProtKB-KW"/>
</dbReference>
<keyword evidence="7 9" id="KW-0482">Metalloprotease</keyword>
<dbReference type="Pfam" id="PF02868">
    <property type="entry name" value="Peptidase_M4_C"/>
    <property type="match status" value="1"/>
</dbReference>
<dbReference type="InterPro" id="IPR050728">
    <property type="entry name" value="Zinc_Metalloprotease_M4"/>
</dbReference>
<gene>
    <name evidence="13" type="ORF">E1263_12730</name>
</gene>
<evidence type="ECO:0000256" key="2">
    <source>
        <dbReference type="ARBA" id="ARBA00022670"/>
    </source>
</evidence>
<evidence type="ECO:0000259" key="10">
    <source>
        <dbReference type="Pfam" id="PF01447"/>
    </source>
</evidence>
<accession>A0A4R4ZPE3</accession>
<dbReference type="Gene3D" id="1.10.390.10">
    <property type="entry name" value="Neutral Protease Domain 2"/>
    <property type="match status" value="1"/>
</dbReference>
<name>A0A4R4ZPE3_9ACTN</name>
<dbReference type="Proteomes" id="UP000295124">
    <property type="component" value="Unassembled WGS sequence"/>
</dbReference>
<dbReference type="Gene3D" id="3.10.170.10">
    <property type="match status" value="1"/>
</dbReference>
<dbReference type="OrthoDB" id="291295at2"/>
<evidence type="ECO:0000256" key="5">
    <source>
        <dbReference type="ARBA" id="ARBA00022801"/>
    </source>
</evidence>
<comment type="similarity">
    <text evidence="1 9">Belongs to the peptidase M4 family.</text>
</comment>
<feature type="domain" description="Peptidase M4 C-terminal" evidence="11">
    <location>
        <begin position="289"/>
        <end position="463"/>
    </location>
</feature>
<dbReference type="PANTHER" id="PTHR33794:SF1">
    <property type="entry name" value="BACILLOLYSIN"/>
    <property type="match status" value="1"/>
</dbReference>
<keyword evidence="5 9" id="KW-0378">Hydrolase</keyword>
<keyword evidence="9" id="KW-0964">Secreted</keyword>
<keyword evidence="14" id="KW-1185">Reference proteome</keyword>
<dbReference type="GO" id="GO:0004222">
    <property type="term" value="F:metalloendopeptidase activity"/>
    <property type="evidence" value="ECO:0007669"/>
    <property type="project" value="UniProtKB-UniRule"/>
</dbReference>
<dbReference type="Pfam" id="PF01447">
    <property type="entry name" value="Peptidase_M4"/>
    <property type="match status" value="1"/>
</dbReference>
<dbReference type="PANTHER" id="PTHR33794">
    <property type="entry name" value="BACILLOLYSIN"/>
    <property type="match status" value="1"/>
</dbReference>
<feature type="domain" description="Peptidase M4" evidence="10">
    <location>
        <begin position="147"/>
        <end position="286"/>
    </location>
</feature>
<feature type="active site" evidence="8">
    <location>
        <position position="279"/>
    </location>
</feature>
<feature type="active site" description="Proton donor" evidence="8">
    <location>
        <position position="366"/>
    </location>
</feature>
<protein>
    <recommendedName>
        <fullName evidence="9">Neutral metalloproteinase</fullName>
        <ecNumber evidence="9">3.4.24.-</ecNumber>
    </recommendedName>
</protein>
<organism evidence="13 14">
    <name type="scientific">Kribbella antibiotica</name>
    <dbReference type="NCBI Taxonomy" id="190195"/>
    <lineage>
        <taxon>Bacteria</taxon>
        <taxon>Bacillati</taxon>
        <taxon>Actinomycetota</taxon>
        <taxon>Actinomycetes</taxon>
        <taxon>Propionibacteriales</taxon>
        <taxon>Kribbellaceae</taxon>
        <taxon>Kribbella</taxon>
    </lineage>
</organism>
<keyword evidence="2 9" id="KW-0645">Protease</keyword>
<evidence type="ECO:0000256" key="4">
    <source>
        <dbReference type="ARBA" id="ARBA00022729"/>
    </source>
</evidence>
<dbReference type="GO" id="GO:0046872">
    <property type="term" value="F:metal ion binding"/>
    <property type="evidence" value="ECO:0007669"/>
    <property type="project" value="UniProtKB-UniRule"/>
</dbReference>
<evidence type="ECO:0000256" key="3">
    <source>
        <dbReference type="ARBA" id="ARBA00022723"/>
    </source>
</evidence>
<dbReference type="Pfam" id="PF07504">
    <property type="entry name" value="FTP"/>
    <property type="match status" value="1"/>
</dbReference>
<evidence type="ECO:0000256" key="9">
    <source>
        <dbReference type="RuleBase" id="RU366073"/>
    </source>
</evidence>
<dbReference type="EMBL" id="SMKX01000029">
    <property type="protein sequence ID" value="TDD60016.1"/>
    <property type="molecule type" value="Genomic_DNA"/>
</dbReference>
<evidence type="ECO:0000259" key="12">
    <source>
        <dbReference type="Pfam" id="PF07504"/>
    </source>
</evidence>
<proteinExistence type="inferred from homology"/>
<dbReference type="GO" id="GO:0005576">
    <property type="term" value="C:extracellular region"/>
    <property type="evidence" value="ECO:0007669"/>
    <property type="project" value="UniProtKB-SubCell"/>
</dbReference>
<dbReference type="EC" id="3.4.24.-" evidence="9"/>
<dbReference type="InterPro" id="IPR013856">
    <property type="entry name" value="Peptidase_M4_domain"/>
</dbReference>
<dbReference type="Gene3D" id="3.10.450.490">
    <property type="match status" value="1"/>
</dbReference>
<keyword evidence="6 9" id="KW-0862">Zinc</keyword>
<dbReference type="CDD" id="cd09597">
    <property type="entry name" value="M4_TLP"/>
    <property type="match status" value="1"/>
</dbReference>
<dbReference type="AlphaFoldDB" id="A0A4R4ZPE3"/>